<evidence type="ECO:0000313" key="8">
    <source>
        <dbReference type="EMBL" id="EMD34359.1"/>
    </source>
</evidence>
<dbReference type="InterPro" id="IPR001969">
    <property type="entry name" value="Aspartic_peptidase_AS"/>
</dbReference>
<keyword evidence="5" id="KW-0378">Hydrolase</keyword>
<keyword evidence="9" id="KW-1185">Reference proteome</keyword>
<dbReference type="SUPFAM" id="SSF50630">
    <property type="entry name" value="Acid proteases"/>
    <property type="match status" value="1"/>
</dbReference>
<feature type="signal peptide" evidence="6">
    <location>
        <begin position="1"/>
        <end position="21"/>
    </location>
</feature>
<sequence length="398" mass="41940">MWSALLVSFTLLAAAAVRVEGAPEAAPSANTITLASRKVPRGSSYVPGLRKRALRPFNVPLIDFFLGTDLQWYGNISIGTPPQAIPVVFDTGSSTLEFVSTQCGAPCGNQTAFNVSASSTYVAGNSTVTLQFATGGGVDPVLFPEEYQLTLLNGTDTVTIGGHSLPGQQIFTILNQTEKFLLDPYSGIQGMSATGEGFFGALAERGLPSLFSFLITPKAAGNAELTIGGIDKSKFKGELTYAKLPNDADGTWELPSPKVTVNGKTNPILAQERVVILDTGTSNVLFDTNTTETIYSMISPNIKPFAAEPGAYGIPCSELPGLDATISISFTSIEGKPFELTIPSSELNVGPFASNTSVCQTLINAFDTVALVGGSLFKHYYSVFDVGNQQVGFAPNGF</sequence>
<dbReference type="Gene3D" id="2.40.70.10">
    <property type="entry name" value="Acid Proteases"/>
    <property type="match status" value="2"/>
</dbReference>
<accession>M2PEQ6</accession>
<feature type="disulfide bond" evidence="4">
    <location>
        <begin position="103"/>
        <end position="107"/>
    </location>
</feature>
<dbReference type="InterPro" id="IPR001461">
    <property type="entry name" value="Aspartic_peptidase_A1"/>
</dbReference>
<dbReference type="InterPro" id="IPR034164">
    <property type="entry name" value="Pepsin-like_dom"/>
</dbReference>
<dbReference type="PANTHER" id="PTHR47966:SF51">
    <property type="entry name" value="BETA-SITE APP-CLEAVING ENZYME, ISOFORM A-RELATED"/>
    <property type="match status" value="1"/>
</dbReference>
<comment type="similarity">
    <text evidence="1 5">Belongs to the peptidase A1 family.</text>
</comment>
<dbReference type="GO" id="GO:0004190">
    <property type="term" value="F:aspartic-type endopeptidase activity"/>
    <property type="evidence" value="ECO:0007669"/>
    <property type="project" value="UniProtKB-KW"/>
</dbReference>
<dbReference type="EMBL" id="KB445803">
    <property type="protein sequence ID" value="EMD34359.1"/>
    <property type="molecule type" value="Genomic_DNA"/>
</dbReference>
<proteinExistence type="inferred from homology"/>
<feature type="chain" id="PRO_5004022143" description="Peptidase A1 domain-containing protein" evidence="6">
    <location>
        <begin position="22"/>
        <end position="398"/>
    </location>
</feature>
<keyword evidence="2 5" id="KW-0064">Aspartyl protease</keyword>
<feature type="active site" evidence="3">
    <location>
        <position position="90"/>
    </location>
</feature>
<dbReference type="PANTHER" id="PTHR47966">
    <property type="entry name" value="BETA-SITE APP-CLEAVING ENZYME, ISOFORM A-RELATED"/>
    <property type="match status" value="1"/>
</dbReference>
<evidence type="ECO:0000256" key="6">
    <source>
        <dbReference type="SAM" id="SignalP"/>
    </source>
</evidence>
<evidence type="ECO:0000256" key="1">
    <source>
        <dbReference type="ARBA" id="ARBA00007447"/>
    </source>
</evidence>
<keyword evidence="5" id="KW-0645">Protease</keyword>
<protein>
    <recommendedName>
        <fullName evidence="7">Peptidase A1 domain-containing protein</fullName>
    </recommendedName>
</protein>
<dbReference type="Pfam" id="PF00026">
    <property type="entry name" value="Asp"/>
    <property type="match status" value="1"/>
</dbReference>
<dbReference type="GO" id="GO:0006508">
    <property type="term" value="P:proteolysis"/>
    <property type="evidence" value="ECO:0007669"/>
    <property type="project" value="UniProtKB-KW"/>
</dbReference>
<evidence type="ECO:0000256" key="4">
    <source>
        <dbReference type="PIRSR" id="PIRSR601461-2"/>
    </source>
</evidence>
<evidence type="ECO:0000313" key="9">
    <source>
        <dbReference type="Proteomes" id="UP000016930"/>
    </source>
</evidence>
<dbReference type="InterPro" id="IPR021109">
    <property type="entry name" value="Peptidase_aspartic_dom_sf"/>
</dbReference>
<dbReference type="PRINTS" id="PR00792">
    <property type="entry name" value="PEPSIN"/>
</dbReference>
<dbReference type="OrthoDB" id="771136at2759"/>
<reference evidence="8 9" key="1">
    <citation type="journal article" date="2012" name="Proc. Natl. Acad. Sci. U.S.A.">
        <title>Comparative genomics of Ceriporiopsis subvermispora and Phanerochaete chrysosporium provide insight into selective ligninolysis.</title>
        <authorList>
            <person name="Fernandez-Fueyo E."/>
            <person name="Ruiz-Duenas F.J."/>
            <person name="Ferreira P."/>
            <person name="Floudas D."/>
            <person name="Hibbett D.S."/>
            <person name="Canessa P."/>
            <person name="Larrondo L.F."/>
            <person name="James T.Y."/>
            <person name="Seelenfreund D."/>
            <person name="Lobos S."/>
            <person name="Polanco R."/>
            <person name="Tello M."/>
            <person name="Honda Y."/>
            <person name="Watanabe T."/>
            <person name="Watanabe T."/>
            <person name="Ryu J.S."/>
            <person name="Kubicek C.P."/>
            <person name="Schmoll M."/>
            <person name="Gaskell J."/>
            <person name="Hammel K.E."/>
            <person name="St John F.J."/>
            <person name="Vanden Wymelenberg A."/>
            <person name="Sabat G."/>
            <person name="Splinter BonDurant S."/>
            <person name="Syed K."/>
            <person name="Yadav J.S."/>
            <person name="Doddapaneni H."/>
            <person name="Subramanian V."/>
            <person name="Lavin J.L."/>
            <person name="Oguiza J.A."/>
            <person name="Perez G."/>
            <person name="Pisabarro A.G."/>
            <person name="Ramirez L."/>
            <person name="Santoyo F."/>
            <person name="Master E."/>
            <person name="Coutinho P.M."/>
            <person name="Henrissat B."/>
            <person name="Lombard V."/>
            <person name="Magnuson J.K."/>
            <person name="Kuees U."/>
            <person name="Hori C."/>
            <person name="Igarashi K."/>
            <person name="Samejima M."/>
            <person name="Held B.W."/>
            <person name="Barry K.W."/>
            <person name="LaButti K.M."/>
            <person name="Lapidus A."/>
            <person name="Lindquist E.A."/>
            <person name="Lucas S.M."/>
            <person name="Riley R."/>
            <person name="Salamov A.A."/>
            <person name="Hoffmeister D."/>
            <person name="Schwenk D."/>
            <person name="Hadar Y."/>
            <person name="Yarden O."/>
            <person name="de Vries R.P."/>
            <person name="Wiebenga A."/>
            <person name="Stenlid J."/>
            <person name="Eastwood D."/>
            <person name="Grigoriev I.V."/>
            <person name="Berka R.M."/>
            <person name="Blanchette R.A."/>
            <person name="Kersten P."/>
            <person name="Martinez A.T."/>
            <person name="Vicuna R."/>
            <person name="Cullen D."/>
        </authorList>
    </citation>
    <scope>NUCLEOTIDE SEQUENCE [LARGE SCALE GENOMIC DNA]</scope>
    <source>
        <strain evidence="8 9">B</strain>
    </source>
</reference>
<dbReference type="PROSITE" id="PS00141">
    <property type="entry name" value="ASP_PROTEASE"/>
    <property type="match status" value="1"/>
</dbReference>
<name>M2PEQ6_CERS8</name>
<dbReference type="STRING" id="914234.M2PEQ6"/>
<evidence type="ECO:0000256" key="5">
    <source>
        <dbReference type="RuleBase" id="RU000454"/>
    </source>
</evidence>
<evidence type="ECO:0000256" key="3">
    <source>
        <dbReference type="PIRSR" id="PIRSR601461-1"/>
    </source>
</evidence>
<dbReference type="Proteomes" id="UP000016930">
    <property type="component" value="Unassembled WGS sequence"/>
</dbReference>
<organism evidence="8 9">
    <name type="scientific">Ceriporiopsis subvermispora (strain B)</name>
    <name type="common">White-rot fungus</name>
    <name type="synonym">Gelatoporia subvermispora</name>
    <dbReference type="NCBI Taxonomy" id="914234"/>
    <lineage>
        <taxon>Eukaryota</taxon>
        <taxon>Fungi</taxon>
        <taxon>Dikarya</taxon>
        <taxon>Basidiomycota</taxon>
        <taxon>Agaricomycotina</taxon>
        <taxon>Agaricomycetes</taxon>
        <taxon>Polyporales</taxon>
        <taxon>Gelatoporiaceae</taxon>
        <taxon>Gelatoporia</taxon>
    </lineage>
</organism>
<evidence type="ECO:0000259" key="7">
    <source>
        <dbReference type="PROSITE" id="PS51767"/>
    </source>
</evidence>
<dbReference type="PROSITE" id="PS51767">
    <property type="entry name" value="PEPTIDASE_A1"/>
    <property type="match status" value="1"/>
</dbReference>
<dbReference type="CDD" id="cd05471">
    <property type="entry name" value="pepsin_like"/>
    <property type="match status" value="1"/>
</dbReference>
<keyword evidence="4" id="KW-1015">Disulfide bond</keyword>
<keyword evidence="6" id="KW-0732">Signal</keyword>
<feature type="active site" evidence="3">
    <location>
        <position position="278"/>
    </location>
</feature>
<gene>
    <name evidence="8" type="ORF">CERSUDRAFT_117240</name>
</gene>
<evidence type="ECO:0000256" key="2">
    <source>
        <dbReference type="ARBA" id="ARBA00022750"/>
    </source>
</evidence>
<dbReference type="InterPro" id="IPR033121">
    <property type="entry name" value="PEPTIDASE_A1"/>
</dbReference>
<dbReference type="HOGENOM" id="CLU_013253_1_0_1"/>
<dbReference type="AlphaFoldDB" id="M2PEQ6"/>
<feature type="disulfide bond" evidence="4">
    <location>
        <begin position="316"/>
        <end position="359"/>
    </location>
</feature>
<feature type="domain" description="Peptidase A1" evidence="7">
    <location>
        <begin position="72"/>
        <end position="394"/>
    </location>
</feature>